<dbReference type="RefSeq" id="XP_009022769.1">
    <property type="nucleotide sequence ID" value="XM_009024521.1"/>
</dbReference>
<proteinExistence type="predicted"/>
<dbReference type="AlphaFoldDB" id="T1ESF7"/>
<dbReference type="EMBL" id="AMQM01001058">
    <property type="status" value="NOT_ANNOTATED_CDS"/>
    <property type="molecule type" value="Genomic_DNA"/>
</dbReference>
<reference evidence="3" key="1">
    <citation type="submission" date="2012-12" db="EMBL/GenBank/DDBJ databases">
        <authorList>
            <person name="Hellsten U."/>
            <person name="Grimwood J."/>
            <person name="Chapman J.A."/>
            <person name="Shapiro H."/>
            <person name="Aerts A."/>
            <person name="Otillar R.P."/>
            <person name="Terry A.Y."/>
            <person name="Boore J.L."/>
            <person name="Simakov O."/>
            <person name="Marletaz F."/>
            <person name="Cho S.-J."/>
            <person name="Edsinger-Gonzales E."/>
            <person name="Havlak P."/>
            <person name="Kuo D.-H."/>
            <person name="Larsson T."/>
            <person name="Lv J."/>
            <person name="Arendt D."/>
            <person name="Savage R."/>
            <person name="Osoegawa K."/>
            <person name="de Jong P."/>
            <person name="Lindberg D.R."/>
            <person name="Seaver E.C."/>
            <person name="Weisblat D.A."/>
            <person name="Putnam N.H."/>
            <person name="Grigoriev I.V."/>
            <person name="Rokhsar D.S."/>
        </authorList>
    </citation>
    <scope>NUCLEOTIDE SEQUENCE</scope>
</reference>
<dbReference type="CTD" id="20199507"/>
<sequence length="265" mass="30629">MEFGNLLEVPRCNWMNRHNQLKQVDTMIVWKDFGTVNLYCSDKNLNIYAIMTKRSDCTTKYSLDKDLFDVQCIFSYYPGELNITLRIHVYIKSNDRIVTDEMINRSSLTKDKLTRINYHFSSKRSFSKNYFSYEVSHLITINDSLKVVTGSTSPKFYFMEDIGKFLRPVTNVKVHPVKVGICESVICTSDGDPTVSYKWTVIHVGDHKISGKNMLEKCTNKYEIQFLRIGRYSVRCDASNVISTGETSHSHWSGLITVYNNSGRE</sequence>
<protein>
    <submittedName>
        <fullName evidence="1 2">Uncharacterized protein</fullName>
    </submittedName>
</protein>
<dbReference type="KEGG" id="hro:HELRODRAFT_162269"/>
<dbReference type="HOGENOM" id="CLU_1050815_0_0_1"/>
<name>T1ESF7_HELRO</name>
<dbReference type="InParanoid" id="T1ESF7"/>
<keyword evidence="3" id="KW-1185">Reference proteome</keyword>
<evidence type="ECO:0000313" key="2">
    <source>
        <dbReference type="EnsemblMetazoa" id="HelroP162269"/>
    </source>
</evidence>
<reference evidence="2" key="3">
    <citation type="submission" date="2015-06" db="UniProtKB">
        <authorList>
            <consortium name="EnsemblMetazoa"/>
        </authorList>
    </citation>
    <scope>IDENTIFICATION</scope>
</reference>
<accession>T1ESF7</accession>
<dbReference type="EnsemblMetazoa" id="HelroT162269">
    <property type="protein sequence ID" value="HelroP162269"/>
    <property type="gene ID" value="HelroG162269"/>
</dbReference>
<gene>
    <name evidence="2" type="primary">20199507</name>
    <name evidence="1" type="ORF">HELRODRAFT_162269</name>
</gene>
<organism evidence="2 3">
    <name type="scientific">Helobdella robusta</name>
    <name type="common">Californian leech</name>
    <dbReference type="NCBI Taxonomy" id="6412"/>
    <lineage>
        <taxon>Eukaryota</taxon>
        <taxon>Metazoa</taxon>
        <taxon>Spiralia</taxon>
        <taxon>Lophotrochozoa</taxon>
        <taxon>Annelida</taxon>
        <taxon>Clitellata</taxon>
        <taxon>Hirudinea</taxon>
        <taxon>Rhynchobdellida</taxon>
        <taxon>Glossiphoniidae</taxon>
        <taxon>Helobdella</taxon>
    </lineage>
</organism>
<dbReference type="EMBL" id="KB097143">
    <property type="protein sequence ID" value="ESN98808.1"/>
    <property type="molecule type" value="Genomic_DNA"/>
</dbReference>
<evidence type="ECO:0000313" key="1">
    <source>
        <dbReference type="EMBL" id="ESN98808.1"/>
    </source>
</evidence>
<evidence type="ECO:0000313" key="3">
    <source>
        <dbReference type="Proteomes" id="UP000015101"/>
    </source>
</evidence>
<dbReference type="Proteomes" id="UP000015101">
    <property type="component" value="Unassembled WGS sequence"/>
</dbReference>
<dbReference type="GeneID" id="20199507"/>
<reference evidence="1 3" key="2">
    <citation type="journal article" date="2013" name="Nature">
        <title>Insights into bilaterian evolution from three spiralian genomes.</title>
        <authorList>
            <person name="Simakov O."/>
            <person name="Marletaz F."/>
            <person name="Cho S.J."/>
            <person name="Edsinger-Gonzales E."/>
            <person name="Havlak P."/>
            <person name="Hellsten U."/>
            <person name="Kuo D.H."/>
            <person name="Larsson T."/>
            <person name="Lv J."/>
            <person name="Arendt D."/>
            <person name="Savage R."/>
            <person name="Osoegawa K."/>
            <person name="de Jong P."/>
            <person name="Grimwood J."/>
            <person name="Chapman J.A."/>
            <person name="Shapiro H."/>
            <person name="Aerts A."/>
            <person name="Otillar R.P."/>
            <person name="Terry A.Y."/>
            <person name="Boore J.L."/>
            <person name="Grigoriev I.V."/>
            <person name="Lindberg D.R."/>
            <person name="Seaver E.C."/>
            <person name="Weisblat D.A."/>
            <person name="Putnam N.H."/>
            <person name="Rokhsar D.S."/>
        </authorList>
    </citation>
    <scope>NUCLEOTIDE SEQUENCE</scope>
</reference>